<dbReference type="PANTHER" id="PTHR21021">
    <property type="entry name" value="GAF/PUTATIVE CYTOSKELETAL PROTEIN"/>
    <property type="match status" value="1"/>
</dbReference>
<dbReference type="SUPFAM" id="SSF55781">
    <property type="entry name" value="GAF domain-like"/>
    <property type="match status" value="1"/>
</dbReference>
<evidence type="ECO:0000313" key="3">
    <source>
        <dbReference type="EMBL" id="PWH84862.1"/>
    </source>
</evidence>
<feature type="domain" description="GAF" evidence="2">
    <location>
        <begin position="40"/>
        <end position="161"/>
    </location>
</feature>
<evidence type="ECO:0000256" key="1">
    <source>
        <dbReference type="ARBA" id="ARBA00038454"/>
    </source>
</evidence>
<dbReference type="OrthoDB" id="9796252at2"/>
<dbReference type="PANTHER" id="PTHR21021:SF15">
    <property type="entry name" value="FREE METHIONINE-R-SULFOXIDE REDUCTASE"/>
    <property type="match status" value="1"/>
</dbReference>
<dbReference type="InterPro" id="IPR051330">
    <property type="entry name" value="Phosphatase_reg/MetRdx"/>
</dbReference>
<dbReference type="InterPro" id="IPR029016">
    <property type="entry name" value="GAF-like_dom_sf"/>
</dbReference>
<dbReference type="Gene3D" id="3.30.450.40">
    <property type="match status" value="1"/>
</dbReference>
<dbReference type="InterPro" id="IPR003018">
    <property type="entry name" value="GAF"/>
</dbReference>
<dbReference type="AlphaFoldDB" id="A0A2U2XAQ4"/>
<dbReference type="Proteomes" id="UP000245370">
    <property type="component" value="Unassembled WGS sequence"/>
</dbReference>
<name>A0A2U2XAQ4_9FLAO</name>
<evidence type="ECO:0000259" key="2">
    <source>
        <dbReference type="Pfam" id="PF13185"/>
    </source>
</evidence>
<reference evidence="3 4" key="2">
    <citation type="submission" date="2018-05" db="EMBL/GenBank/DDBJ databases">
        <authorList>
            <person name="Lanie J.A."/>
            <person name="Ng W.-L."/>
            <person name="Kazmierczak K.M."/>
            <person name="Andrzejewski T.M."/>
            <person name="Davidsen T.M."/>
            <person name="Wayne K.J."/>
            <person name="Tettelin H."/>
            <person name="Glass J.I."/>
            <person name="Rusch D."/>
            <person name="Podicherti R."/>
            <person name="Tsui H.-C.T."/>
            <person name="Winkler M.E."/>
        </authorList>
    </citation>
    <scope>NUCLEOTIDE SEQUENCE [LARGE SCALE GENOMIC DNA]</scope>
    <source>
        <strain evidence="3 4">C305</strain>
    </source>
</reference>
<proteinExistence type="inferred from homology"/>
<keyword evidence="4" id="KW-1185">Reference proteome</keyword>
<dbReference type="RefSeq" id="WP_109360055.1">
    <property type="nucleotide sequence ID" value="NZ_QFRJ01000010.1"/>
</dbReference>
<evidence type="ECO:0000313" key="4">
    <source>
        <dbReference type="Proteomes" id="UP000245370"/>
    </source>
</evidence>
<dbReference type="FunFam" id="3.30.450.40:FF:000008">
    <property type="entry name" value="GAF domain-containing proteins"/>
    <property type="match status" value="1"/>
</dbReference>
<dbReference type="EMBL" id="QFRJ01000010">
    <property type="protein sequence ID" value="PWH84862.1"/>
    <property type="molecule type" value="Genomic_DNA"/>
</dbReference>
<protein>
    <submittedName>
        <fullName evidence="3">Diguanylate cyclase</fullName>
    </submittedName>
</protein>
<gene>
    <name evidence="3" type="ORF">DIT68_12010</name>
</gene>
<reference evidence="3 4" key="1">
    <citation type="submission" date="2018-05" db="EMBL/GenBank/DDBJ databases">
        <title>Brumimicrobium oceani sp. nov., isolated from coastal sediment.</title>
        <authorList>
            <person name="Kou Y."/>
        </authorList>
    </citation>
    <scope>NUCLEOTIDE SEQUENCE [LARGE SCALE GENOMIC DNA]</scope>
    <source>
        <strain evidence="3 4">C305</strain>
    </source>
</reference>
<dbReference type="Pfam" id="PF13185">
    <property type="entry name" value="GAF_2"/>
    <property type="match status" value="1"/>
</dbReference>
<dbReference type="GO" id="GO:0005829">
    <property type="term" value="C:cytosol"/>
    <property type="evidence" value="ECO:0007669"/>
    <property type="project" value="TreeGrafter"/>
</dbReference>
<dbReference type="GO" id="GO:0033745">
    <property type="term" value="F:L-methionine-(R)-S-oxide reductase activity"/>
    <property type="evidence" value="ECO:0007669"/>
    <property type="project" value="TreeGrafter"/>
</dbReference>
<comment type="similarity">
    <text evidence="1">Belongs to the free Met sulfoxide reductase family.</text>
</comment>
<organism evidence="3 4">
    <name type="scientific">Brumimicrobium oceani</name>
    <dbReference type="NCBI Taxonomy" id="2100725"/>
    <lineage>
        <taxon>Bacteria</taxon>
        <taxon>Pseudomonadati</taxon>
        <taxon>Bacteroidota</taxon>
        <taxon>Flavobacteriia</taxon>
        <taxon>Flavobacteriales</taxon>
        <taxon>Crocinitomicaceae</taxon>
        <taxon>Brumimicrobium</taxon>
    </lineage>
</organism>
<comment type="caution">
    <text evidence="3">The sequence shown here is derived from an EMBL/GenBank/DDBJ whole genome shotgun (WGS) entry which is preliminary data.</text>
</comment>
<sequence length="162" mass="17952">MADDLDIVVGSKEEKYIRLIPQLKALCEGESNKIANLANVAAAIKETFKYFWVGFYLVDDENDSELVLAPFQGPIACTRIKKGKGVCGSAWEKSETIVVDNVDEFPGHIACSSQSKSEIVVPLIKNNQVIGVFDLDHDEISAFDEVDHKYLNEICSWLASIL</sequence>
<accession>A0A2U2XAQ4</accession>